<feature type="signal peptide" evidence="1">
    <location>
        <begin position="1"/>
        <end position="30"/>
    </location>
</feature>
<evidence type="ECO:0000256" key="1">
    <source>
        <dbReference type="SAM" id="SignalP"/>
    </source>
</evidence>
<gene>
    <name evidence="2" type="ORF">AW736_13545</name>
</gene>
<feature type="chain" id="PRO_5008088919" description="Histidine kinase" evidence="1">
    <location>
        <begin position="31"/>
        <end position="143"/>
    </location>
</feature>
<sequence length="143" mass="14855">MKPTHRGIQPVIVASALVALAVFSAGNTSAADRPSPQRSSIQVTGTPSKLGDLSVFRAIAADVATIIAKGDLAGAKTRIKDLEVTWDSAEAGLKPHAASDWHMVDKAIDRALAALRADKPKTADCAQAVANLLKTIDSFNGKA</sequence>
<accession>A0A178IJ77</accession>
<evidence type="ECO:0008006" key="4">
    <source>
        <dbReference type="Google" id="ProtNLM"/>
    </source>
</evidence>
<comment type="caution">
    <text evidence="2">The sequence shown here is derived from an EMBL/GenBank/DDBJ whole genome shotgun (WGS) entry which is preliminary data.</text>
</comment>
<keyword evidence="1" id="KW-0732">Signal</keyword>
<evidence type="ECO:0000313" key="3">
    <source>
        <dbReference type="Proteomes" id="UP000078486"/>
    </source>
</evidence>
<dbReference type="EMBL" id="LRRQ01000099">
    <property type="protein sequence ID" value="OAM89275.1"/>
    <property type="molecule type" value="Genomic_DNA"/>
</dbReference>
<reference evidence="2 3" key="1">
    <citation type="submission" date="2016-01" db="EMBL/GenBank/DDBJ databases">
        <title>High potential of lignocellulose degradation of a new Verrucomicrobia species.</title>
        <authorList>
            <person name="Wang Y."/>
            <person name="Shi Y."/>
            <person name="Qiu Z."/>
            <person name="Liu S."/>
            <person name="Yang H."/>
        </authorList>
    </citation>
    <scope>NUCLEOTIDE SEQUENCE [LARGE SCALE GENOMIC DNA]</scope>
    <source>
        <strain evidence="2 3">TSB47</strain>
    </source>
</reference>
<dbReference type="Proteomes" id="UP000078486">
    <property type="component" value="Unassembled WGS sequence"/>
</dbReference>
<dbReference type="RefSeq" id="WP_068770725.1">
    <property type="nucleotide sequence ID" value="NZ_CP109796.1"/>
</dbReference>
<dbReference type="AlphaFoldDB" id="A0A178IJ77"/>
<keyword evidence="3" id="KW-1185">Reference proteome</keyword>
<dbReference type="STRING" id="1184151.AW736_13545"/>
<protein>
    <recommendedName>
        <fullName evidence="4">Histidine kinase</fullName>
    </recommendedName>
</protein>
<dbReference type="OrthoDB" id="7027593at2"/>
<organism evidence="2 3">
    <name type="scientific">Termitidicoccus mucosus</name>
    <dbReference type="NCBI Taxonomy" id="1184151"/>
    <lineage>
        <taxon>Bacteria</taxon>
        <taxon>Pseudomonadati</taxon>
        <taxon>Verrucomicrobiota</taxon>
        <taxon>Opitutia</taxon>
        <taxon>Opitutales</taxon>
        <taxon>Opitutaceae</taxon>
        <taxon>Termitidicoccus</taxon>
    </lineage>
</organism>
<evidence type="ECO:0000313" key="2">
    <source>
        <dbReference type="EMBL" id="OAM89275.1"/>
    </source>
</evidence>
<name>A0A178IJ77_9BACT</name>
<proteinExistence type="predicted"/>